<dbReference type="Proteomes" id="UP001058974">
    <property type="component" value="Chromosome 6"/>
</dbReference>
<evidence type="ECO:0000256" key="17">
    <source>
        <dbReference type="PROSITE-ProRule" id="PRU10141"/>
    </source>
</evidence>
<comment type="catalytic activity">
    <reaction evidence="15">
        <text>L-seryl-[protein] + ATP = O-phospho-L-seryl-[protein] + ADP + H(+)</text>
        <dbReference type="Rhea" id="RHEA:17989"/>
        <dbReference type="Rhea" id="RHEA-COMP:9863"/>
        <dbReference type="Rhea" id="RHEA-COMP:11604"/>
        <dbReference type="ChEBI" id="CHEBI:15378"/>
        <dbReference type="ChEBI" id="CHEBI:29999"/>
        <dbReference type="ChEBI" id="CHEBI:30616"/>
        <dbReference type="ChEBI" id="CHEBI:83421"/>
        <dbReference type="ChEBI" id="CHEBI:456216"/>
    </reaction>
</comment>
<evidence type="ECO:0000256" key="20">
    <source>
        <dbReference type="SAM" id="SignalP"/>
    </source>
</evidence>
<feature type="compositionally biased region" description="Low complexity" evidence="18">
    <location>
        <begin position="689"/>
        <end position="712"/>
    </location>
</feature>
<keyword evidence="24" id="KW-1185">Reference proteome</keyword>
<feature type="region of interest" description="Disordered" evidence="18">
    <location>
        <begin position="684"/>
        <end position="718"/>
    </location>
</feature>
<evidence type="ECO:0000313" key="23">
    <source>
        <dbReference type="EMBL" id="KAI5400977.1"/>
    </source>
</evidence>
<dbReference type="FunFam" id="3.30.430.20:FF:000002">
    <property type="entry name" value="Cysteine-rich receptor-like protein kinase 10"/>
    <property type="match status" value="1"/>
</dbReference>
<feature type="chain" id="PRO_5039368857" evidence="20">
    <location>
        <begin position="45"/>
        <end position="718"/>
    </location>
</feature>
<comment type="subcellular location">
    <subcellularLocation>
        <location evidence="1">Membrane</location>
        <topology evidence="1">Single-pass membrane protein</topology>
    </subcellularLocation>
</comment>
<dbReference type="EMBL" id="JAMSHJ010000006">
    <property type="protein sequence ID" value="KAI5400977.1"/>
    <property type="molecule type" value="Genomic_DNA"/>
</dbReference>
<name>A0A9D4WFW9_PEA</name>
<dbReference type="FunFam" id="3.30.430.20:FF:000003">
    <property type="entry name" value="Cysteine-rich RLK (RECEPTOR-like protein kinase) 10"/>
    <property type="match status" value="1"/>
</dbReference>
<evidence type="ECO:0000256" key="14">
    <source>
        <dbReference type="ARBA" id="ARBA00023180"/>
    </source>
</evidence>
<evidence type="ECO:0000256" key="16">
    <source>
        <dbReference type="ARBA" id="ARBA00047951"/>
    </source>
</evidence>
<keyword evidence="2" id="KW-0723">Serine/threonine-protein kinase</keyword>
<evidence type="ECO:0000256" key="10">
    <source>
        <dbReference type="ARBA" id="ARBA00022840"/>
    </source>
</evidence>
<proteinExistence type="predicted"/>
<evidence type="ECO:0000256" key="8">
    <source>
        <dbReference type="ARBA" id="ARBA00022741"/>
    </source>
</evidence>
<evidence type="ECO:0000256" key="4">
    <source>
        <dbReference type="ARBA" id="ARBA00022679"/>
    </source>
</evidence>
<evidence type="ECO:0000256" key="18">
    <source>
        <dbReference type="SAM" id="MobiDB-lite"/>
    </source>
</evidence>
<keyword evidence="8 17" id="KW-0547">Nucleotide-binding</keyword>
<feature type="signal peptide" evidence="20">
    <location>
        <begin position="1"/>
        <end position="44"/>
    </location>
</feature>
<feature type="transmembrane region" description="Helical" evidence="19">
    <location>
        <begin position="315"/>
        <end position="336"/>
    </location>
</feature>
<evidence type="ECO:0000256" key="15">
    <source>
        <dbReference type="ARBA" id="ARBA00047558"/>
    </source>
</evidence>
<dbReference type="InterPro" id="IPR011009">
    <property type="entry name" value="Kinase-like_dom_sf"/>
</dbReference>
<dbReference type="PROSITE" id="PS00107">
    <property type="entry name" value="PROTEIN_KINASE_ATP"/>
    <property type="match status" value="1"/>
</dbReference>
<keyword evidence="14" id="KW-0325">Glycoprotein</keyword>
<feature type="non-terminal residue" evidence="23">
    <location>
        <position position="1"/>
    </location>
</feature>
<evidence type="ECO:0000259" key="21">
    <source>
        <dbReference type="PROSITE" id="PS50011"/>
    </source>
</evidence>
<keyword evidence="7" id="KW-0677">Repeat</keyword>
<dbReference type="InterPro" id="IPR038408">
    <property type="entry name" value="GNK2_sf"/>
</dbReference>
<dbReference type="SUPFAM" id="SSF56112">
    <property type="entry name" value="Protein kinase-like (PK-like)"/>
    <property type="match status" value="1"/>
</dbReference>
<dbReference type="CDD" id="cd14066">
    <property type="entry name" value="STKc_IRAK"/>
    <property type="match status" value="1"/>
</dbReference>
<keyword evidence="10 17" id="KW-0067">ATP-binding</keyword>
<keyword evidence="9" id="KW-0418">Kinase</keyword>
<evidence type="ECO:0000256" key="3">
    <source>
        <dbReference type="ARBA" id="ARBA00022553"/>
    </source>
</evidence>
<dbReference type="Pfam" id="PF00069">
    <property type="entry name" value="Pkinase"/>
    <property type="match status" value="1"/>
</dbReference>
<feature type="compositionally biased region" description="Low complexity" evidence="18">
    <location>
        <begin position="286"/>
        <end position="305"/>
    </location>
</feature>
<keyword evidence="13" id="KW-0675">Receptor</keyword>
<dbReference type="GO" id="GO:0005886">
    <property type="term" value="C:plasma membrane"/>
    <property type="evidence" value="ECO:0007669"/>
    <property type="project" value="TreeGrafter"/>
</dbReference>
<evidence type="ECO:0000313" key="24">
    <source>
        <dbReference type="Proteomes" id="UP001058974"/>
    </source>
</evidence>
<evidence type="ECO:0000256" key="11">
    <source>
        <dbReference type="ARBA" id="ARBA00022989"/>
    </source>
</evidence>
<evidence type="ECO:0000256" key="2">
    <source>
        <dbReference type="ARBA" id="ARBA00022527"/>
    </source>
</evidence>
<evidence type="ECO:0000259" key="22">
    <source>
        <dbReference type="PROSITE" id="PS51473"/>
    </source>
</evidence>
<evidence type="ECO:0000256" key="12">
    <source>
        <dbReference type="ARBA" id="ARBA00023136"/>
    </source>
</evidence>
<dbReference type="FunFam" id="3.30.200.20:FF:000142">
    <property type="entry name" value="Cysteine-rich receptor-like protein kinase 10"/>
    <property type="match status" value="1"/>
</dbReference>
<keyword evidence="12 19" id="KW-0472">Membrane</keyword>
<evidence type="ECO:0000256" key="6">
    <source>
        <dbReference type="ARBA" id="ARBA00022729"/>
    </source>
</evidence>
<dbReference type="PROSITE" id="PS51473">
    <property type="entry name" value="GNK2"/>
    <property type="match status" value="2"/>
</dbReference>
<dbReference type="InterPro" id="IPR002902">
    <property type="entry name" value="GNK2"/>
</dbReference>
<gene>
    <name evidence="23" type="ORF">KIW84_065716</name>
</gene>
<feature type="domain" description="Protein kinase" evidence="21">
    <location>
        <begin position="387"/>
        <end position="673"/>
    </location>
</feature>
<dbReference type="PROSITE" id="PS00108">
    <property type="entry name" value="PROTEIN_KINASE_ST"/>
    <property type="match status" value="1"/>
</dbReference>
<dbReference type="GO" id="GO:0004674">
    <property type="term" value="F:protein serine/threonine kinase activity"/>
    <property type="evidence" value="ECO:0007669"/>
    <property type="project" value="UniProtKB-KW"/>
</dbReference>
<feature type="region of interest" description="Disordered" evidence="18">
    <location>
        <begin position="277"/>
        <end position="307"/>
    </location>
</feature>
<dbReference type="CDD" id="cd23509">
    <property type="entry name" value="Gnk2-like"/>
    <property type="match status" value="2"/>
</dbReference>
<evidence type="ECO:0000256" key="5">
    <source>
        <dbReference type="ARBA" id="ARBA00022692"/>
    </source>
</evidence>
<dbReference type="GO" id="GO:0006979">
    <property type="term" value="P:response to oxidative stress"/>
    <property type="evidence" value="ECO:0007669"/>
    <property type="project" value="UniProtKB-ARBA"/>
</dbReference>
<keyword evidence="5 19" id="KW-0812">Transmembrane</keyword>
<dbReference type="FunFam" id="1.10.510.10:FF:000129">
    <property type="entry name" value="cysteine-rich receptor-like protein kinase 10"/>
    <property type="match status" value="1"/>
</dbReference>
<dbReference type="InterPro" id="IPR017441">
    <property type="entry name" value="Protein_kinase_ATP_BS"/>
</dbReference>
<evidence type="ECO:0000256" key="19">
    <source>
        <dbReference type="SAM" id="Phobius"/>
    </source>
</evidence>
<dbReference type="Gene3D" id="3.30.430.20">
    <property type="entry name" value="Gnk2 domain, C-X8-C-X2-C motif"/>
    <property type="match status" value="2"/>
</dbReference>
<dbReference type="Pfam" id="PF01657">
    <property type="entry name" value="Stress-antifung"/>
    <property type="match status" value="2"/>
</dbReference>
<dbReference type="InterPro" id="IPR000719">
    <property type="entry name" value="Prot_kinase_dom"/>
</dbReference>
<dbReference type="Gene3D" id="1.10.510.10">
    <property type="entry name" value="Transferase(Phosphotransferase) domain 1"/>
    <property type="match status" value="1"/>
</dbReference>
<evidence type="ECO:0000256" key="7">
    <source>
        <dbReference type="ARBA" id="ARBA00022737"/>
    </source>
</evidence>
<evidence type="ECO:0000256" key="1">
    <source>
        <dbReference type="ARBA" id="ARBA00004167"/>
    </source>
</evidence>
<dbReference type="PANTHER" id="PTHR27002:SF510">
    <property type="entry name" value="CYSTEINE-RICH RECEPTOR-KINASE-LIKE PROTEIN"/>
    <property type="match status" value="1"/>
</dbReference>
<protein>
    <submittedName>
        <fullName evidence="23">Uncharacterized protein</fullName>
    </submittedName>
</protein>
<dbReference type="AlphaFoldDB" id="A0A9D4WFW9"/>
<feature type="domain" description="Gnk2-homologous" evidence="22">
    <location>
        <begin position="159"/>
        <end position="271"/>
    </location>
</feature>
<sequence length="718" mass="80399">SYISLLPPSFFHNNQFHRRKSTMLSSRCLLFLLVPLFFTVNSEADDQLIFRYHKCNNDLGNYTGGSAYQNNLASVLKDIYSNREIDYGFYNFSKGEEEPDIVYAIGFCRGDIHPNDCRDCLKTSAVLLTDRCRIQKEAIGYYDICTLRYSNTSIFGVMDTNTGQYYNIESKTVVDDAFNQTLNGLLDELKSAAAEGDSRKKFDEKNVKVNESNSNNETIYGMVQCTPDLTKSNCTKCLNLAYGDLSRWCPEMKGCLYLGPSCSVRYDIVPFSQSIVTDSPAPQPSPQTSSINSATNTITSTTTTTKGKRRKTRTAVAIVLAIVVAGIVVVGGCIYFGRRKPRAEYMAEIEVQETYEDEDEVKAGNDLKVGDLLQFDFETIKLATSNFSDANALGQGGFGTVYKGTLDGHDVAIKRLANTSKQGETEFKNEVLLTGKLQHRNLVKLLGFCLHRGERLLIYEFVPNKSLDYIIFDPIKRANLNWERRFKIIKDIARGLLYLHEDSRLQIVHRDLKTSNILLDDEMNPKITDFGIARLFAAKQTHGMTSTIIGTYGYMAPEYIKHGEFSIKSDVFSFGVIILEIVCGRRNTKIRDGENIKDLLDNAWENWKTGTSLDIVDPMLEQGFNKNEKMRCIHVGLLCVQEEVDVRPSMSSVLLMLSSTSFPLPEPSEPPFLMQPKKALSISLSDQYSGPTMSSDSGSGSQFTQGSTTKSSVTVTDQ</sequence>
<dbReference type="PROSITE" id="PS50011">
    <property type="entry name" value="PROTEIN_KINASE_DOM"/>
    <property type="match status" value="1"/>
</dbReference>
<comment type="catalytic activity">
    <reaction evidence="16">
        <text>L-threonyl-[protein] + ATP = O-phospho-L-threonyl-[protein] + ADP + H(+)</text>
        <dbReference type="Rhea" id="RHEA:46608"/>
        <dbReference type="Rhea" id="RHEA-COMP:11060"/>
        <dbReference type="Rhea" id="RHEA-COMP:11605"/>
        <dbReference type="ChEBI" id="CHEBI:15378"/>
        <dbReference type="ChEBI" id="CHEBI:30013"/>
        <dbReference type="ChEBI" id="CHEBI:30616"/>
        <dbReference type="ChEBI" id="CHEBI:61977"/>
        <dbReference type="ChEBI" id="CHEBI:456216"/>
    </reaction>
</comment>
<evidence type="ECO:0000256" key="9">
    <source>
        <dbReference type="ARBA" id="ARBA00022777"/>
    </source>
</evidence>
<dbReference type="SMART" id="SM00220">
    <property type="entry name" value="S_TKc"/>
    <property type="match status" value="1"/>
</dbReference>
<feature type="binding site" evidence="17">
    <location>
        <position position="414"/>
    </location>
    <ligand>
        <name>ATP</name>
        <dbReference type="ChEBI" id="CHEBI:30616"/>
    </ligand>
</feature>
<organism evidence="23 24">
    <name type="scientific">Pisum sativum</name>
    <name type="common">Garden pea</name>
    <name type="synonym">Lathyrus oleraceus</name>
    <dbReference type="NCBI Taxonomy" id="3888"/>
    <lineage>
        <taxon>Eukaryota</taxon>
        <taxon>Viridiplantae</taxon>
        <taxon>Streptophyta</taxon>
        <taxon>Embryophyta</taxon>
        <taxon>Tracheophyta</taxon>
        <taxon>Spermatophyta</taxon>
        <taxon>Magnoliopsida</taxon>
        <taxon>eudicotyledons</taxon>
        <taxon>Gunneridae</taxon>
        <taxon>Pentapetalae</taxon>
        <taxon>rosids</taxon>
        <taxon>fabids</taxon>
        <taxon>Fabales</taxon>
        <taxon>Fabaceae</taxon>
        <taxon>Papilionoideae</taxon>
        <taxon>50 kb inversion clade</taxon>
        <taxon>NPAAA clade</taxon>
        <taxon>Hologalegina</taxon>
        <taxon>IRL clade</taxon>
        <taxon>Fabeae</taxon>
        <taxon>Lathyrus</taxon>
    </lineage>
</organism>
<keyword evidence="6 20" id="KW-0732">Signal</keyword>
<evidence type="ECO:0000256" key="13">
    <source>
        <dbReference type="ARBA" id="ARBA00023170"/>
    </source>
</evidence>
<comment type="caution">
    <text evidence="23">The sequence shown here is derived from an EMBL/GenBank/DDBJ whole genome shotgun (WGS) entry which is preliminary data.</text>
</comment>
<dbReference type="InterPro" id="IPR008271">
    <property type="entry name" value="Ser/Thr_kinase_AS"/>
</dbReference>
<keyword evidence="4" id="KW-0808">Transferase</keyword>
<keyword evidence="3" id="KW-0597">Phosphoprotein</keyword>
<feature type="domain" description="Gnk2-homologous" evidence="22">
    <location>
        <begin position="50"/>
        <end position="154"/>
    </location>
</feature>
<dbReference type="Gene3D" id="3.30.200.20">
    <property type="entry name" value="Phosphorylase Kinase, domain 1"/>
    <property type="match status" value="1"/>
</dbReference>
<dbReference type="GO" id="GO:0005524">
    <property type="term" value="F:ATP binding"/>
    <property type="evidence" value="ECO:0007669"/>
    <property type="project" value="UniProtKB-UniRule"/>
</dbReference>
<dbReference type="Gramene" id="Psat06G0571600-T1">
    <property type="protein sequence ID" value="KAI5400977.1"/>
    <property type="gene ID" value="KIW84_065716"/>
</dbReference>
<accession>A0A9D4WFW9</accession>
<keyword evidence="11 19" id="KW-1133">Transmembrane helix</keyword>
<reference evidence="23 24" key="1">
    <citation type="journal article" date="2022" name="Nat. Genet.">
        <title>Improved pea reference genome and pan-genome highlight genomic features and evolutionary characteristics.</title>
        <authorList>
            <person name="Yang T."/>
            <person name="Liu R."/>
            <person name="Luo Y."/>
            <person name="Hu S."/>
            <person name="Wang D."/>
            <person name="Wang C."/>
            <person name="Pandey M.K."/>
            <person name="Ge S."/>
            <person name="Xu Q."/>
            <person name="Li N."/>
            <person name="Li G."/>
            <person name="Huang Y."/>
            <person name="Saxena R.K."/>
            <person name="Ji Y."/>
            <person name="Li M."/>
            <person name="Yan X."/>
            <person name="He Y."/>
            <person name="Liu Y."/>
            <person name="Wang X."/>
            <person name="Xiang C."/>
            <person name="Varshney R.K."/>
            <person name="Ding H."/>
            <person name="Gao S."/>
            <person name="Zong X."/>
        </authorList>
    </citation>
    <scope>NUCLEOTIDE SEQUENCE [LARGE SCALE GENOMIC DNA]</scope>
    <source>
        <strain evidence="23 24">cv. Zhongwan 6</strain>
    </source>
</reference>
<dbReference type="PANTHER" id="PTHR27002">
    <property type="entry name" value="RECEPTOR-LIKE SERINE/THREONINE-PROTEIN KINASE SD1-8"/>
    <property type="match status" value="1"/>
</dbReference>